<dbReference type="InterPro" id="IPR013096">
    <property type="entry name" value="Cupin_2"/>
</dbReference>
<dbReference type="PANTHER" id="PTHR46796">
    <property type="entry name" value="HTH-TYPE TRANSCRIPTIONAL ACTIVATOR RHAS-RELATED"/>
    <property type="match status" value="1"/>
</dbReference>
<keyword evidence="1" id="KW-0805">Transcription regulation</keyword>
<evidence type="ECO:0000313" key="5">
    <source>
        <dbReference type="EMBL" id="MBB3899775.1"/>
    </source>
</evidence>
<accession>A0A840AI78</accession>
<dbReference type="EMBL" id="JACIDJ010000006">
    <property type="protein sequence ID" value="MBB3899775.1"/>
    <property type="molecule type" value="Genomic_DNA"/>
</dbReference>
<dbReference type="PRINTS" id="PR00032">
    <property type="entry name" value="HTHARAC"/>
</dbReference>
<dbReference type="SUPFAM" id="SSF46689">
    <property type="entry name" value="Homeodomain-like"/>
    <property type="match status" value="1"/>
</dbReference>
<protein>
    <submittedName>
        <fullName evidence="5">AraC family transcriptional activator of pobA</fullName>
    </submittedName>
</protein>
<dbReference type="SMART" id="SM00342">
    <property type="entry name" value="HTH_ARAC"/>
    <property type="match status" value="1"/>
</dbReference>
<dbReference type="Pfam" id="PF07883">
    <property type="entry name" value="Cupin_2"/>
    <property type="match status" value="1"/>
</dbReference>
<dbReference type="InterPro" id="IPR014710">
    <property type="entry name" value="RmlC-like_jellyroll"/>
</dbReference>
<dbReference type="InterPro" id="IPR050204">
    <property type="entry name" value="AraC_XylS_family_regulators"/>
</dbReference>
<dbReference type="Proteomes" id="UP000553193">
    <property type="component" value="Unassembled WGS sequence"/>
</dbReference>
<dbReference type="PANTHER" id="PTHR46796:SF13">
    <property type="entry name" value="HTH-TYPE TRANSCRIPTIONAL ACTIVATOR RHAS"/>
    <property type="match status" value="1"/>
</dbReference>
<dbReference type="Gene3D" id="2.60.120.10">
    <property type="entry name" value="Jelly Rolls"/>
    <property type="match status" value="1"/>
</dbReference>
<dbReference type="GO" id="GO:0043565">
    <property type="term" value="F:sequence-specific DNA binding"/>
    <property type="evidence" value="ECO:0007669"/>
    <property type="project" value="InterPro"/>
</dbReference>
<dbReference type="Pfam" id="PF12833">
    <property type="entry name" value="HTH_18"/>
    <property type="match status" value="1"/>
</dbReference>
<gene>
    <name evidence="5" type="ORF">GGQ83_003235</name>
</gene>
<dbReference type="CDD" id="cd06999">
    <property type="entry name" value="cupin_HpaA-like_N"/>
    <property type="match status" value="1"/>
</dbReference>
<keyword evidence="2" id="KW-0238">DNA-binding</keyword>
<dbReference type="AlphaFoldDB" id="A0A840AI78"/>
<feature type="domain" description="HTH araC/xylS-type" evidence="4">
    <location>
        <begin position="204"/>
        <end position="302"/>
    </location>
</feature>
<evidence type="ECO:0000256" key="3">
    <source>
        <dbReference type="ARBA" id="ARBA00023163"/>
    </source>
</evidence>
<organism evidence="5 6">
    <name type="scientific">Roseococcus suduntuyensis</name>
    <dbReference type="NCBI Taxonomy" id="455361"/>
    <lineage>
        <taxon>Bacteria</taxon>
        <taxon>Pseudomonadati</taxon>
        <taxon>Pseudomonadota</taxon>
        <taxon>Alphaproteobacteria</taxon>
        <taxon>Acetobacterales</taxon>
        <taxon>Roseomonadaceae</taxon>
        <taxon>Roseococcus</taxon>
    </lineage>
</organism>
<proteinExistence type="predicted"/>
<keyword evidence="6" id="KW-1185">Reference proteome</keyword>
<dbReference type="InterPro" id="IPR020449">
    <property type="entry name" value="Tscrpt_reg_AraC-type_HTH"/>
</dbReference>
<dbReference type="GO" id="GO:0003700">
    <property type="term" value="F:DNA-binding transcription factor activity"/>
    <property type="evidence" value="ECO:0007669"/>
    <property type="project" value="InterPro"/>
</dbReference>
<evidence type="ECO:0000313" key="6">
    <source>
        <dbReference type="Proteomes" id="UP000553193"/>
    </source>
</evidence>
<evidence type="ECO:0000256" key="1">
    <source>
        <dbReference type="ARBA" id="ARBA00023015"/>
    </source>
</evidence>
<dbReference type="InterPro" id="IPR018060">
    <property type="entry name" value="HTH_AraC"/>
</dbReference>
<dbReference type="SUPFAM" id="SSF51182">
    <property type="entry name" value="RmlC-like cupins"/>
    <property type="match status" value="1"/>
</dbReference>
<dbReference type="InterPro" id="IPR047264">
    <property type="entry name" value="Cupin_HpaA-like_N"/>
</dbReference>
<dbReference type="PROSITE" id="PS01124">
    <property type="entry name" value="HTH_ARAC_FAMILY_2"/>
    <property type="match status" value="1"/>
</dbReference>
<dbReference type="InterPro" id="IPR011051">
    <property type="entry name" value="RmlC_Cupin_sf"/>
</dbReference>
<keyword evidence="3" id="KW-0804">Transcription</keyword>
<dbReference type="Gene3D" id="1.10.10.60">
    <property type="entry name" value="Homeodomain-like"/>
    <property type="match status" value="1"/>
</dbReference>
<evidence type="ECO:0000256" key="2">
    <source>
        <dbReference type="ARBA" id="ARBA00023125"/>
    </source>
</evidence>
<evidence type="ECO:0000259" key="4">
    <source>
        <dbReference type="PROSITE" id="PS01124"/>
    </source>
</evidence>
<reference evidence="5 6" key="1">
    <citation type="submission" date="2020-08" db="EMBL/GenBank/DDBJ databases">
        <title>Genomic Encyclopedia of Type Strains, Phase IV (KMG-IV): sequencing the most valuable type-strain genomes for metagenomic binning, comparative biology and taxonomic classification.</title>
        <authorList>
            <person name="Goeker M."/>
        </authorList>
    </citation>
    <scope>NUCLEOTIDE SEQUENCE [LARGE SCALE GENOMIC DNA]</scope>
    <source>
        <strain evidence="5 6">DSM 19979</strain>
    </source>
</reference>
<dbReference type="RefSeq" id="WP_184385846.1">
    <property type="nucleotide sequence ID" value="NZ_JACIDJ010000006.1"/>
</dbReference>
<name>A0A840AI78_9PROT</name>
<dbReference type="InterPro" id="IPR009057">
    <property type="entry name" value="Homeodomain-like_sf"/>
</dbReference>
<comment type="caution">
    <text evidence="5">The sequence shown here is derived from an EMBL/GenBank/DDBJ whole genome shotgun (WGS) entry which is preliminary data.</text>
</comment>
<sequence length="310" mass="34177">MPRTERPSPTGRLYRIPVFGLYGAAAGQASGGYVHIETISSRAPAHDWEILVHRHENLAQCVLVQEGGGTLEVEGEKVDFAAPWFVWMPSAAVHGFRFDTGTEGHVLTVSDDVVAGSIAGVPEGERLAQLLLRPVFAAARGEEEIAISMPGTMRAIAREHDLPRTGVTAALQAHLVLLLVAILRTRTLSELAETLGNQGATGFRRFREHVERNFRRQESIDDIASQLGMSRGQLYAVTMRAVGKSPLRILHDRRIIECKRELTYSSQPIAQIAYELGFSDEAYFSRFFTKHAGMSPSAFRKARRKALGSD</sequence>